<comment type="similarity">
    <text evidence="2">Belongs to the SKP1 family.</text>
</comment>
<dbReference type="InterPro" id="IPR039948">
    <property type="entry name" value="ELC1"/>
</dbReference>
<organism evidence="6">
    <name type="scientific">Spongospora subterranea</name>
    <dbReference type="NCBI Taxonomy" id="70186"/>
    <lineage>
        <taxon>Eukaryota</taxon>
        <taxon>Sar</taxon>
        <taxon>Rhizaria</taxon>
        <taxon>Endomyxa</taxon>
        <taxon>Phytomyxea</taxon>
        <taxon>Plasmodiophorida</taxon>
        <taxon>Plasmodiophoridae</taxon>
        <taxon>Spongospora</taxon>
    </lineage>
</organism>
<dbReference type="SMART" id="SM00512">
    <property type="entry name" value="Skp1"/>
    <property type="match status" value="1"/>
</dbReference>
<protein>
    <recommendedName>
        <fullName evidence="3">Elongin-C</fullName>
    </recommendedName>
</protein>
<comment type="subcellular location">
    <subcellularLocation>
        <location evidence="1">Nucleus</location>
    </subcellularLocation>
</comment>
<evidence type="ECO:0000313" key="6">
    <source>
        <dbReference type="EMBL" id="CRZ00964.1"/>
    </source>
</evidence>
<evidence type="ECO:0000256" key="1">
    <source>
        <dbReference type="ARBA" id="ARBA00004123"/>
    </source>
</evidence>
<accession>A0A0H5QZH3</accession>
<dbReference type="SUPFAM" id="SSF54695">
    <property type="entry name" value="POZ domain"/>
    <property type="match status" value="1"/>
</dbReference>
<sequence length="120" mass="13299">MSLDDAIGFDQDLEASTDSSPFVKLISNSGHEFIVDRDVVMASSAIARMLTGPGQWGETVGPVPSITFENINTSILQKVIQYFYYKARYDQVGADVTIPDFEIKMEYALPLILSAHFLDC</sequence>
<dbReference type="GO" id="GO:0006511">
    <property type="term" value="P:ubiquitin-dependent protein catabolic process"/>
    <property type="evidence" value="ECO:0007669"/>
    <property type="project" value="InterPro"/>
</dbReference>
<dbReference type="FunFam" id="3.30.710.10:FF:000035">
    <property type="entry name" value="Elongin C transcription elongation factor"/>
    <property type="match status" value="1"/>
</dbReference>
<dbReference type="GO" id="GO:0005634">
    <property type="term" value="C:nucleus"/>
    <property type="evidence" value="ECO:0007669"/>
    <property type="project" value="UniProtKB-SubCell"/>
</dbReference>
<reference evidence="6" key="1">
    <citation type="submission" date="2015-04" db="EMBL/GenBank/DDBJ databases">
        <title>The genome sequence of the plant pathogenic Rhizarian Plasmodiophora brassicae reveals insights in its biotrophic life cycle and the origin of chitin synthesis.</title>
        <authorList>
            <person name="Schwelm A."/>
            <person name="Fogelqvist J."/>
            <person name="Knaust A."/>
            <person name="Julke S."/>
            <person name="Lilja T."/>
            <person name="Dhandapani V."/>
            <person name="Bonilla-Rosso G."/>
            <person name="Karlsson M."/>
            <person name="Shevchenko A."/>
            <person name="Choi S.R."/>
            <person name="Kim H.G."/>
            <person name="Park J.Y."/>
            <person name="Lim Y.P."/>
            <person name="Ludwig-Muller J."/>
            <person name="Dixelius C."/>
        </authorList>
    </citation>
    <scope>NUCLEOTIDE SEQUENCE</scope>
    <source>
        <tissue evidence="6">Potato root galls</tissue>
    </source>
</reference>
<evidence type="ECO:0000256" key="2">
    <source>
        <dbReference type="ARBA" id="ARBA00009993"/>
    </source>
</evidence>
<evidence type="ECO:0000256" key="3">
    <source>
        <dbReference type="ARBA" id="ARBA00021347"/>
    </source>
</evidence>
<dbReference type="Pfam" id="PF03931">
    <property type="entry name" value="Skp1_POZ"/>
    <property type="match status" value="1"/>
</dbReference>
<dbReference type="InterPro" id="IPR016073">
    <property type="entry name" value="Skp1_comp_POZ"/>
</dbReference>
<evidence type="ECO:0000256" key="4">
    <source>
        <dbReference type="ARBA" id="ARBA00023242"/>
    </source>
</evidence>
<dbReference type="PANTHER" id="PTHR20648">
    <property type="entry name" value="ELONGIN-C"/>
    <property type="match status" value="1"/>
</dbReference>
<dbReference type="EMBL" id="HACM01000522">
    <property type="protein sequence ID" value="CRZ00964.1"/>
    <property type="molecule type" value="Transcribed_RNA"/>
</dbReference>
<name>A0A0H5QZH3_9EUKA</name>
<evidence type="ECO:0000259" key="5">
    <source>
        <dbReference type="Pfam" id="PF03931"/>
    </source>
</evidence>
<proteinExistence type="inferred from homology"/>
<dbReference type="Gene3D" id="3.30.710.10">
    <property type="entry name" value="Potassium Channel Kv1.1, Chain A"/>
    <property type="match status" value="1"/>
</dbReference>
<dbReference type="InterPro" id="IPR001232">
    <property type="entry name" value="SKP1-like"/>
</dbReference>
<dbReference type="AlphaFoldDB" id="A0A0H5QZH3"/>
<keyword evidence="4" id="KW-0539">Nucleus</keyword>
<dbReference type="InterPro" id="IPR011333">
    <property type="entry name" value="SKP1/BTB/POZ_sf"/>
</dbReference>
<dbReference type="CDD" id="cd18321">
    <property type="entry name" value="BTB_POZ_EloC"/>
    <property type="match status" value="1"/>
</dbReference>
<feature type="domain" description="SKP1 component POZ" evidence="5">
    <location>
        <begin position="21"/>
        <end position="86"/>
    </location>
</feature>